<reference evidence="2 3" key="1">
    <citation type="submission" date="2024-07" db="EMBL/GenBank/DDBJ databases">
        <title>Chromosome-level genome assembly of the water stick insect Ranatra chinensis (Heteroptera: Nepidae).</title>
        <authorList>
            <person name="Liu X."/>
        </authorList>
    </citation>
    <scope>NUCLEOTIDE SEQUENCE [LARGE SCALE GENOMIC DNA]</scope>
    <source>
        <strain evidence="2">Cailab_2021Rc</strain>
        <tissue evidence="2">Muscle</tissue>
    </source>
</reference>
<feature type="compositionally biased region" description="Basic residues" evidence="1">
    <location>
        <begin position="1"/>
        <end position="12"/>
    </location>
</feature>
<gene>
    <name evidence="2" type="ORF">AAG570_003982</name>
</gene>
<accession>A0ABD0Y2H7</accession>
<organism evidence="2 3">
    <name type="scientific">Ranatra chinensis</name>
    <dbReference type="NCBI Taxonomy" id="642074"/>
    <lineage>
        <taxon>Eukaryota</taxon>
        <taxon>Metazoa</taxon>
        <taxon>Ecdysozoa</taxon>
        <taxon>Arthropoda</taxon>
        <taxon>Hexapoda</taxon>
        <taxon>Insecta</taxon>
        <taxon>Pterygota</taxon>
        <taxon>Neoptera</taxon>
        <taxon>Paraneoptera</taxon>
        <taxon>Hemiptera</taxon>
        <taxon>Heteroptera</taxon>
        <taxon>Panheteroptera</taxon>
        <taxon>Nepomorpha</taxon>
        <taxon>Nepidae</taxon>
        <taxon>Ranatrinae</taxon>
        <taxon>Ranatra</taxon>
    </lineage>
</organism>
<sequence>MASKRRNMFRKNKTQETKENVYPVKILLPRPSQTSTDDRLLGHDRTVPTVKTGAPSYPQGVPQRLPYSGAPPHSFPIGRNVLCLAQNGGPPAGRQSPPGSVETFPSPGHRGENKMIPGIPDTCQKHLRIPDCAPSGSTGCDKTRPGFNRGSSLHQK</sequence>
<keyword evidence="3" id="KW-1185">Reference proteome</keyword>
<evidence type="ECO:0000313" key="3">
    <source>
        <dbReference type="Proteomes" id="UP001558652"/>
    </source>
</evidence>
<evidence type="ECO:0000313" key="2">
    <source>
        <dbReference type="EMBL" id="KAL1117667.1"/>
    </source>
</evidence>
<feature type="region of interest" description="Disordered" evidence="1">
    <location>
        <begin position="85"/>
        <end position="156"/>
    </location>
</feature>
<feature type="compositionally biased region" description="Basic and acidic residues" evidence="1">
    <location>
        <begin position="36"/>
        <end position="46"/>
    </location>
</feature>
<protein>
    <submittedName>
        <fullName evidence="2">Uncharacterized protein</fullName>
    </submittedName>
</protein>
<proteinExistence type="predicted"/>
<comment type="caution">
    <text evidence="2">The sequence shown here is derived from an EMBL/GenBank/DDBJ whole genome shotgun (WGS) entry which is preliminary data.</text>
</comment>
<dbReference type="EMBL" id="JBFDAA010000015">
    <property type="protein sequence ID" value="KAL1117667.1"/>
    <property type="molecule type" value="Genomic_DNA"/>
</dbReference>
<dbReference type="AlphaFoldDB" id="A0ABD0Y2H7"/>
<name>A0ABD0Y2H7_9HEMI</name>
<feature type="region of interest" description="Disordered" evidence="1">
    <location>
        <begin position="1"/>
        <end position="73"/>
    </location>
</feature>
<dbReference type="Proteomes" id="UP001558652">
    <property type="component" value="Unassembled WGS sequence"/>
</dbReference>
<evidence type="ECO:0000256" key="1">
    <source>
        <dbReference type="SAM" id="MobiDB-lite"/>
    </source>
</evidence>